<evidence type="ECO:0000259" key="5">
    <source>
        <dbReference type="PROSITE" id="PS01124"/>
    </source>
</evidence>
<keyword evidence="2" id="KW-0238">DNA-binding</keyword>
<evidence type="ECO:0000313" key="7">
    <source>
        <dbReference type="EMBL" id="SUA71671.1"/>
    </source>
</evidence>
<dbReference type="InterPro" id="IPR018060">
    <property type="entry name" value="HTH_AraC"/>
</dbReference>
<feature type="modified residue" description="4-aspartylphosphate" evidence="4">
    <location>
        <position position="58"/>
    </location>
</feature>
<dbReference type="Proteomes" id="UP000254400">
    <property type="component" value="Unassembled WGS sequence"/>
</dbReference>
<keyword evidence="4" id="KW-0597">Phosphoprotein</keyword>
<dbReference type="AlphaFoldDB" id="A0A378Y554"/>
<keyword evidence="7" id="KW-0378">Hydrolase</keyword>
<accession>A0A378Y554</accession>
<dbReference type="GO" id="GO:0071111">
    <property type="term" value="F:cyclic-guanylate-specific phosphodiesterase activity"/>
    <property type="evidence" value="ECO:0007669"/>
    <property type="project" value="UniProtKB-EC"/>
</dbReference>
<reference evidence="7 8" key="1">
    <citation type="submission" date="2018-06" db="EMBL/GenBank/DDBJ databases">
        <authorList>
            <consortium name="Pathogen Informatics"/>
            <person name="Doyle S."/>
        </authorList>
    </citation>
    <scope>NUCLEOTIDE SEQUENCE [LARGE SCALE GENOMIC DNA]</scope>
    <source>
        <strain evidence="7 8">NCTC10343</strain>
    </source>
</reference>
<dbReference type="Gene3D" id="3.40.50.2300">
    <property type="match status" value="1"/>
</dbReference>
<feature type="domain" description="Response regulatory" evidence="6">
    <location>
        <begin position="7"/>
        <end position="124"/>
    </location>
</feature>
<dbReference type="SUPFAM" id="SSF46689">
    <property type="entry name" value="Homeodomain-like"/>
    <property type="match status" value="2"/>
</dbReference>
<dbReference type="GO" id="GO:0000160">
    <property type="term" value="P:phosphorelay signal transduction system"/>
    <property type="evidence" value="ECO:0007669"/>
    <property type="project" value="InterPro"/>
</dbReference>
<gene>
    <name evidence="7" type="primary">cheR1</name>
    <name evidence="7" type="ORF">NCTC10343_04581</name>
</gene>
<dbReference type="CDD" id="cd17536">
    <property type="entry name" value="REC_YesN-like"/>
    <property type="match status" value="1"/>
</dbReference>
<proteinExistence type="predicted"/>
<dbReference type="RefSeq" id="WP_019688550.1">
    <property type="nucleotide sequence ID" value="NZ_CP036496.1"/>
</dbReference>
<dbReference type="GO" id="GO:0003700">
    <property type="term" value="F:DNA-binding transcription factor activity"/>
    <property type="evidence" value="ECO:0007669"/>
    <property type="project" value="InterPro"/>
</dbReference>
<dbReference type="Gene3D" id="1.10.10.60">
    <property type="entry name" value="Homeodomain-like"/>
    <property type="match status" value="2"/>
</dbReference>
<dbReference type="GO" id="GO:0043565">
    <property type="term" value="F:sequence-specific DNA binding"/>
    <property type="evidence" value="ECO:0007669"/>
    <property type="project" value="InterPro"/>
</dbReference>
<protein>
    <submittedName>
        <fullName evidence="7">Chemotaxis response regulator protein-glutamate methylesterase of group 1 operon</fullName>
        <ecNumber evidence="7">3.1.1.61</ecNumber>
        <ecNumber evidence="7">3.1.4.52</ecNumber>
    </submittedName>
</protein>
<dbReference type="InterPro" id="IPR009057">
    <property type="entry name" value="Homeodomain-like_sf"/>
</dbReference>
<dbReference type="Pfam" id="PF00072">
    <property type="entry name" value="Response_reg"/>
    <property type="match status" value="1"/>
</dbReference>
<dbReference type="PANTHER" id="PTHR43280">
    <property type="entry name" value="ARAC-FAMILY TRANSCRIPTIONAL REGULATOR"/>
    <property type="match status" value="1"/>
</dbReference>
<dbReference type="PANTHER" id="PTHR43280:SF2">
    <property type="entry name" value="HTH-TYPE TRANSCRIPTIONAL REGULATOR EXSA"/>
    <property type="match status" value="1"/>
</dbReference>
<evidence type="ECO:0000256" key="1">
    <source>
        <dbReference type="ARBA" id="ARBA00023015"/>
    </source>
</evidence>
<evidence type="ECO:0000313" key="8">
    <source>
        <dbReference type="Proteomes" id="UP000254400"/>
    </source>
</evidence>
<evidence type="ECO:0000256" key="3">
    <source>
        <dbReference type="ARBA" id="ARBA00023163"/>
    </source>
</evidence>
<dbReference type="GeneID" id="93347901"/>
<evidence type="ECO:0000259" key="6">
    <source>
        <dbReference type="PROSITE" id="PS50110"/>
    </source>
</evidence>
<sequence length="531" mass="61388">MNSIPLGVLVVDDETRQRRGLAAMIRDLRPEYEVWEAKNGKDALTISLSQPIQIVFTDIQMPIMNGIEYLQQLRTSGQHETKVILVTVYQEFSYAQQAVRYGANDYLVKPVQSQQLIEVIQQMEKIIVEEQGALGENRTALNQIEQSMPAFVEHLFSRCVTDKLQPNEKSLLKSHFGWQGVGEVLALGTSASRPEDIYAWDSKLRNAVVEILRPWASSVVFPLETPKEHMVVVVNWRERAEGKEAKSALQAGLKKVEQQQAISIWFAWGQPFDFDEMQISQSHEKAVRLISMRFYTPHTRCLNLVVLDDEQSIQEMSTHEQIAFLKSIESAISNRKPDQLLERVQHFIGRMTQGYPPPDALKAKLIHLLLVSLPRLNIGWSEEVYSRYSEQLNRAVKEATSLQNLEDRIAAWLKELILELDGSSKGEPIMKKCKEFLDTHLHEDLSLEIVARRFHYNASYFSILFKNYFGLSFTEYMVKLRMQKAQHLLLHTDAKVAEISRQVGYKDTKYFFKVFKKNVKHTPEEFRRKFI</sequence>
<keyword evidence="1" id="KW-0805">Transcription regulation</keyword>
<dbReference type="EC" id="3.1.4.52" evidence="7"/>
<dbReference type="PROSITE" id="PS50110">
    <property type="entry name" value="RESPONSE_REGULATORY"/>
    <property type="match status" value="1"/>
</dbReference>
<keyword evidence="3" id="KW-0804">Transcription</keyword>
<evidence type="ECO:0000256" key="2">
    <source>
        <dbReference type="ARBA" id="ARBA00023125"/>
    </source>
</evidence>
<organism evidence="7 8">
    <name type="scientific">Paenibacillus polymyxa</name>
    <name type="common">Bacillus polymyxa</name>
    <dbReference type="NCBI Taxonomy" id="1406"/>
    <lineage>
        <taxon>Bacteria</taxon>
        <taxon>Bacillati</taxon>
        <taxon>Bacillota</taxon>
        <taxon>Bacilli</taxon>
        <taxon>Bacillales</taxon>
        <taxon>Paenibacillaceae</taxon>
        <taxon>Paenibacillus</taxon>
    </lineage>
</organism>
<dbReference type="SMART" id="SM00448">
    <property type="entry name" value="REC"/>
    <property type="match status" value="1"/>
</dbReference>
<evidence type="ECO:0000256" key="4">
    <source>
        <dbReference type="PROSITE-ProRule" id="PRU00169"/>
    </source>
</evidence>
<dbReference type="InterPro" id="IPR018062">
    <property type="entry name" value="HTH_AraC-typ_CS"/>
</dbReference>
<dbReference type="InterPro" id="IPR001789">
    <property type="entry name" value="Sig_transdc_resp-reg_receiver"/>
</dbReference>
<dbReference type="EC" id="3.1.1.61" evidence="7"/>
<dbReference type="InterPro" id="IPR011006">
    <property type="entry name" value="CheY-like_superfamily"/>
</dbReference>
<dbReference type="SMART" id="SM00342">
    <property type="entry name" value="HTH_ARAC"/>
    <property type="match status" value="1"/>
</dbReference>
<feature type="domain" description="HTH araC/xylS-type" evidence="5">
    <location>
        <begin position="431"/>
        <end position="529"/>
    </location>
</feature>
<dbReference type="EMBL" id="UGSC01000001">
    <property type="protein sequence ID" value="SUA71671.1"/>
    <property type="molecule type" value="Genomic_DNA"/>
</dbReference>
<dbReference type="GO" id="GO:0008984">
    <property type="term" value="F:protein-glutamate methylesterase activity"/>
    <property type="evidence" value="ECO:0007669"/>
    <property type="project" value="UniProtKB-EC"/>
</dbReference>
<dbReference type="PROSITE" id="PS00041">
    <property type="entry name" value="HTH_ARAC_FAMILY_1"/>
    <property type="match status" value="1"/>
</dbReference>
<dbReference type="PROSITE" id="PS01124">
    <property type="entry name" value="HTH_ARAC_FAMILY_2"/>
    <property type="match status" value="1"/>
</dbReference>
<dbReference type="SUPFAM" id="SSF52172">
    <property type="entry name" value="CheY-like"/>
    <property type="match status" value="1"/>
</dbReference>
<name>A0A378Y554_PAEPO</name>
<dbReference type="Pfam" id="PF12833">
    <property type="entry name" value="HTH_18"/>
    <property type="match status" value="1"/>
</dbReference>